<feature type="region of interest" description="Disordered" evidence="1">
    <location>
        <begin position="45"/>
        <end position="70"/>
    </location>
</feature>
<sequence>MVGIGSANGIELIRCRRLRGRSRVSIGEAAVFAVEEECADDMAGLLEDQKRTQHDTNASVNSDERRKKGQ</sequence>
<proteinExistence type="predicted"/>
<name>A0A494X9N8_9BURK</name>
<dbReference type="AlphaFoldDB" id="A0A494X9N8"/>
<keyword evidence="3" id="KW-1185">Reference proteome</keyword>
<dbReference type="EMBL" id="RBZV01000006">
    <property type="protein sequence ID" value="RKP46862.1"/>
    <property type="molecule type" value="Genomic_DNA"/>
</dbReference>
<organism evidence="2 3">
    <name type="scientific">Trinickia fusca</name>
    <dbReference type="NCBI Taxonomy" id="2419777"/>
    <lineage>
        <taxon>Bacteria</taxon>
        <taxon>Pseudomonadati</taxon>
        <taxon>Pseudomonadota</taxon>
        <taxon>Betaproteobacteria</taxon>
        <taxon>Burkholderiales</taxon>
        <taxon>Burkholderiaceae</taxon>
        <taxon>Trinickia</taxon>
    </lineage>
</organism>
<comment type="caution">
    <text evidence="2">The sequence shown here is derived from an EMBL/GenBank/DDBJ whole genome shotgun (WGS) entry which is preliminary data.</text>
</comment>
<evidence type="ECO:0000256" key="1">
    <source>
        <dbReference type="SAM" id="MobiDB-lite"/>
    </source>
</evidence>
<accession>A0A494X9N8</accession>
<evidence type="ECO:0000313" key="3">
    <source>
        <dbReference type="Proteomes" id="UP000280434"/>
    </source>
</evidence>
<dbReference type="Proteomes" id="UP000280434">
    <property type="component" value="Unassembled WGS sequence"/>
</dbReference>
<protein>
    <submittedName>
        <fullName evidence="2">Uncharacterized protein</fullName>
    </submittedName>
</protein>
<reference evidence="2 3" key="1">
    <citation type="submission" date="2018-10" db="EMBL/GenBank/DDBJ databases">
        <title>Paraburkholderia sp. 7MK8-2, isolated from soil.</title>
        <authorList>
            <person name="Gao Z.-H."/>
            <person name="Qiu L.-H."/>
        </authorList>
    </citation>
    <scope>NUCLEOTIDE SEQUENCE [LARGE SCALE GENOMIC DNA]</scope>
    <source>
        <strain evidence="2 3">7MK8-2</strain>
    </source>
</reference>
<gene>
    <name evidence="2" type="ORF">D7S89_16015</name>
</gene>
<evidence type="ECO:0000313" key="2">
    <source>
        <dbReference type="EMBL" id="RKP46862.1"/>
    </source>
</evidence>